<evidence type="ECO:0000259" key="6">
    <source>
        <dbReference type="PROSITE" id="PS51387"/>
    </source>
</evidence>
<dbReference type="PROSITE" id="PS51387">
    <property type="entry name" value="FAD_PCMH"/>
    <property type="match status" value="1"/>
</dbReference>
<dbReference type="Pfam" id="PF08031">
    <property type="entry name" value="BBE"/>
    <property type="match status" value="1"/>
</dbReference>
<comment type="cofactor">
    <cofactor evidence="1">
        <name>FAD</name>
        <dbReference type="ChEBI" id="CHEBI:57692"/>
    </cofactor>
</comment>
<dbReference type="InterPro" id="IPR036661">
    <property type="entry name" value="Luciferase-like_sf"/>
</dbReference>
<evidence type="ECO:0000256" key="3">
    <source>
        <dbReference type="ARBA" id="ARBA00022630"/>
    </source>
</evidence>
<accession>A0A552WWR7</accession>
<dbReference type="Gene3D" id="3.20.20.30">
    <property type="entry name" value="Luciferase-like domain"/>
    <property type="match status" value="1"/>
</dbReference>
<dbReference type="GO" id="GO:0016705">
    <property type="term" value="F:oxidoreductase activity, acting on paired donors, with incorporation or reduction of molecular oxygen"/>
    <property type="evidence" value="ECO:0007669"/>
    <property type="project" value="InterPro"/>
</dbReference>
<dbReference type="Pfam" id="PF01565">
    <property type="entry name" value="FAD_binding_4"/>
    <property type="match status" value="1"/>
</dbReference>
<reference evidence="7 8" key="1">
    <citation type="submission" date="2019-07" db="EMBL/GenBank/DDBJ databases">
        <title>Georgenia wutianyii sp. nov. and Georgenia *** sp. nov. isolated from plateau pika (Ochotona curzoniae) in the Qinghai-Tibet plateau of China.</title>
        <authorList>
            <person name="Tian Z."/>
        </authorList>
    </citation>
    <scope>NUCLEOTIDE SEQUENCE [LARGE SCALE GENOMIC DNA]</scope>
    <source>
        <strain evidence="7 8">Z446</strain>
    </source>
</reference>
<evidence type="ECO:0000256" key="5">
    <source>
        <dbReference type="ARBA" id="ARBA00023002"/>
    </source>
</evidence>
<dbReference type="SUPFAM" id="SSF56176">
    <property type="entry name" value="FAD-binding/transporter-associated domain-like"/>
    <property type="match status" value="1"/>
</dbReference>
<dbReference type="InterPro" id="IPR016169">
    <property type="entry name" value="FAD-bd_PCMH_sub2"/>
</dbReference>
<keyword evidence="8" id="KW-1185">Reference proteome</keyword>
<dbReference type="Proteomes" id="UP000318693">
    <property type="component" value="Unassembled WGS sequence"/>
</dbReference>
<dbReference type="InterPro" id="IPR006094">
    <property type="entry name" value="Oxid_FAD_bind_N"/>
</dbReference>
<dbReference type="RefSeq" id="WP_143416833.1">
    <property type="nucleotide sequence ID" value="NZ_VJXR01000003.1"/>
</dbReference>
<keyword evidence="3" id="KW-0285">Flavoprotein</keyword>
<comment type="caution">
    <text evidence="7">The sequence shown here is derived from an EMBL/GenBank/DDBJ whole genome shotgun (WGS) entry which is preliminary data.</text>
</comment>
<dbReference type="InterPro" id="IPR012951">
    <property type="entry name" value="BBE"/>
</dbReference>
<evidence type="ECO:0000313" key="7">
    <source>
        <dbReference type="EMBL" id="TRW47260.1"/>
    </source>
</evidence>
<keyword evidence="5" id="KW-0560">Oxidoreductase</keyword>
<dbReference type="AlphaFoldDB" id="A0A552WWR7"/>
<dbReference type="SUPFAM" id="SSF51679">
    <property type="entry name" value="Bacterial luciferase-like"/>
    <property type="match status" value="1"/>
</dbReference>
<name>A0A552WWR7_9MICO</name>
<evidence type="ECO:0000256" key="4">
    <source>
        <dbReference type="ARBA" id="ARBA00022827"/>
    </source>
</evidence>
<dbReference type="Pfam" id="PF00296">
    <property type="entry name" value="Bac_luciferase"/>
    <property type="match status" value="1"/>
</dbReference>
<dbReference type="InterPro" id="IPR016166">
    <property type="entry name" value="FAD-bd_PCMH"/>
</dbReference>
<dbReference type="EMBL" id="VJXR01000003">
    <property type="protein sequence ID" value="TRW47260.1"/>
    <property type="molecule type" value="Genomic_DNA"/>
</dbReference>
<dbReference type="InterPro" id="IPR011251">
    <property type="entry name" value="Luciferase-like_dom"/>
</dbReference>
<dbReference type="Gene3D" id="3.30.465.10">
    <property type="match status" value="1"/>
</dbReference>
<evidence type="ECO:0000313" key="8">
    <source>
        <dbReference type="Proteomes" id="UP000318693"/>
    </source>
</evidence>
<dbReference type="InterPro" id="IPR050416">
    <property type="entry name" value="FAD-linked_Oxidoreductase"/>
</dbReference>
<comment type="similarity">
    <text evidence="2">Belongs to the oxygen-dependent FAD-linked oxidoreductase family.</text>
</comment>
<evidence type="ECO:0000256" key="2">
    <source>
        <dbReference type="ARBA" id="ARBA00005466"/>
    </source>
</evidence>
<dbReference type="PANTHER" id="PTHR42973:SF39">
    <property type="entry name" value="FAD-BINDING PCMH-TYPE DOMAIN-CONTAINING PROTEIN"/>
    <property type="match status" value="1"/>
</dbReference>
<feature type="domain" description="FAD-binding PCMH-type" evidence="6">
    <location>
        <begin position="344"/>
        <end position="516"/>
    </location>
</feature>
<proteinExistence type="inferred from homology"/>
<evidence type="ECO:0000256" key="1">
    <source>
        <dbReference type="ARBA" id="ARBA00001974"/>
    </source>
</evidence>
<protein>
    <submittedName>
        <fullName evidence="7">LLM class flavin-dependent oxidoreductase</fullName>
    </submittedName>
</protein>
<sequence>MDYGHPLQVGTLVTPANDAPTAVVDLARLSEELGLDLVTFADHPHEPTRHDAWTLLGWVAARTERIRLAANVLSTPMRPAPVLARAAASLDLLSHGRVELALGAGDAWDALERMGAERLSALEAVDALGEAVDVIREIWAADPAPLTYRGAHHRLTGAQRGPAPAHNVPIWLGGTEPGLLHLVGAKADGWLASLDDLRPDDLRAGNAAIDDAAAAAGRDPREIRRLLTIGGRFAGTRAGVLDGPSRTWVEDLLPLALDGVSTFLLASDDPETLRRFAGEVVPALREALAAERSVRGTREGAVPSLAIRAARRDGLDYDAVPASLRGDAVEPGDARYAATRSGYMRGGAPGLVLRPGNPAEVAEALAFARSQPVPLSVRSAGHGISGRSTNDGGIILDVSRLNTIEVLDQATRLVRVGPGARWGEVAAALQPYGWAITSGDYGGVGVGGLATAGGIGFLGRRDGLTIDRVRAVELVLADGTLVRASAAEHADLFWAARGAGFALGVATAFEIEAAKVGEVGFAQLVFDADDTAGFLRRWGAVVEASPRDVTSFLIMGAPRGGQVVAQTMTVIDSDDPDIILARLQPFAGLGPLAGQAVQIVPYAGVVAPQDPHHGQGEPVARSGLLEHVTPAFAADAARLIRSGETYFFQIRAMGGAMADVAPDATAFAHRSANFSVVAFGAGAERLDRFWDPMRQHFTGLYVSFETDRHPERLRDAYPPRTLARLLDIKRRYDPENVFRDNFDLGPALLPVR</sequence>
<dbReference type="GO" id="GO:0071949">
    <property type="term" value="F:FAD binding"/>
    <property type="evidence" value="ECO:0007669"/>
    <property type="project" value="InterPro"/>
</dbReference>
<dbReference type="InterPro" id="IPR016167">
    <property type="entry name" value="FAD-bd_PCMH_sub1"/>
</dbReference>
<organism evidence="7 8">
    <name type="scientific">Georgenia yuyongxinii</name>
    <dbReference type="NCBI Taxonomy" id="2589797"/>
    <lineage>
        <taxon>Bacteria</taxon>
        <taxon>Bacillati</taxon>
        <taxon>Actinomycetota</taxon>
        <taxon>Actinomycetes</taxon>
        <taxon>Micrococcales</taxon>
        <taxon>Bogoriellaceae</taxon>
        <taxon>Georgenia</taxon>
    </lineage>
</organism>
<dbReference type="PANTHER" id="PTHR42973">
    <property type="entry name" value="BINDING OXIDOREDUCTASE, PUTATIVE (AFU_ORTHOLOGUE AFUA_1G17690)-RELATED"/>
    <property type="match status" value="1"/>
</dbReference>
<gene>
    <name evidence="7" type="ORF">FJ693_01820</name>
</gene>
<dbReference type="InterPro" id="IPR036318">
    <property type="entry name" value="FAD-bd_PCMH-like_sf"/>
</dbReference>
<dbReference type="Gene3D" id="3.30.43.10">
    <property type="entry name" value="Uridine Diphospho-n-acetylenolpyruvylglucosamine Reductase, domain 2"/>
    <property type="match status" value="1"/>
</dbReference>
<keyword evidence="4" id="KW-0274">FAD</keyword>
<dbReference type="Gene3D" id="3.40.462.20">
    <property type="match status" value="1"/>
</dbReference>